<evidence type="ECO:0000256" key="1">
    <source>
        <dbReference type="SAM" id="MobiDB-lite"/>
    </source>
</evidence>
<accession>A0AAE1H8Y6</accession>
<keyword evidence="3" id="KW-1185">Reference proteome</keyword>
<reference evidence="2" key="1">
    <citation type="submission" date="2021-07" db="EMBL/GenBank/DDBJ databases">
        <authorList>
            <person name="Catto M.A."/>
            <person name="Jacobson A."/>
            <person name="Kennedy G."/>
            <person name="Labadie P."/>
            <person name="Hunt B.G."/>
            <person name="Srinivasan R."/>
        </authorList>
    </citation>
    <scope>NUCLEOTIDE SEQUENCE</scope>
    <source>
        <strain evidence="2">PL_HMW_Pooled</strain>
        <tissue evidence="2">Head</tissue>
    </source>
</reference>
<feature type="region of interest" description="Disordered" evidence="1">
    <location>
        <begin position="1"/>
        <end position="27"/>
    </location>
</feature>
<comment type="caution">
    <text evidence="2">The sequence shown here is derived from an EMBL/GenBank/DDBJ whole genome shotgun (WGS) entry which is preliminary data.</text>
</comment>
<evidence type="ECO:0000313" key="2">
    <source>
        <dbReference type="EMBL" id="KAK3917022.1"/>
    </source>
</evidence>
<name>A0AAE1H8Y6_9NEOP</name>
<sequence>MAHSPLPNGQRITAPDPKTSSLRDGNVPSEKKNYISCPLSPIPMILIEEVIVSKFECVVQDIQYMVALYDSCWGPERPERGMCRVHGLTQLHITSRSTVQLPSAWIRDGDVSRVPFCMLLGVSDCMLLSRLVAGPCSKVRFLVSKGSLGEAGLSRLVPVGKDTLGVAGRDSSPGEVEGHRKLATLFFKVTQQMRDCWRHQGGNIKEKIPQWYLFKLSERHITQSFGVDINLIRPTDAGC</sequence>
<dbReference type="EMBL" id="JAHWGI010000657">
    <property type="protein sequence ID" value="KAK3917022.1"/>
    <property type="molecule type" value="Genomic_DNA"/>
</dbReference>
<dbReference type="AlphaFoldDB" id="A0AAE1H8Y6"/>
<organism evidence="2 3">
    <name type="scientific">Frankliniella fusca</name>
    <dbReference type="NCBI Taxonomy" id="407009"/>
    <lineage>
        <taxon>Eukaryota</taxon>
        <taxon>Metazoa</taxon>
        <taxon>Ecdysozoa</taxon>
        <taxon>Arthropoda</taxon>
        <taxon>Hexapoda</taxon>
        <taxon>Insecta</taxon>
        <taxon>Pterygota</taxon>
        <taxon>Neoptera</taxon>
        <taxon>Paraneoptera</taxon>
        <taxon>Thysanoptera</taxon>
        <taxon>Terebrantia</taxon>
        <taxon>Thripoidea</taxon>
        <taxon>Thripidae</taxon>
        <taxon>Frankliniella</taxon>
    </lineage>
</organism>
<evidence type="ECO:0000313" key="3">
    <source>
        <dbReference type="Proteomes" id="UP001219518"/>
    </source>
</evidence>
<dbReference type="Proteomes" id="UP001219518">
    <property type="component" value="Unassembled WGS sequence"/>
</dbReference>
<reference evidence="2" key="2">
    <citation type="journal article" date="2023" name="BMC Genomics">
        <title>Pest status, molecular evolution, and epigenetic factors derived from the genome assembly of Frankliniella fusca, a thysanopteran phytovirus vector.</title>
        <authorList>
            <person name="Catto M.A."/>
            <person name="Labadie P.E."/>
            <person name="Jacobson A.L."/>
            <person name="Kennedy G.G."/>
            <person name="Srinivasan R."/>
            <person name="Hunt B.G."/>
        </authorList>
    </citation>
    <scope>NUCLEOTIDE SEQUENCE</scope>
    <source>
        <strain evidence="2">PL_HMW_Pooled</strain>
    </source>
</reference>
<protein>
    <submittedName>
        <fullName evidence="2">Fructose-1,6-bisphosphatase class 1 1</fullName>
    </submittedName>
</protein>
<gene>
    <name evidence="2" type="ORF">KUF71_026034</name>
</gene>
<proteinExistence type="predicted"/>